<sequence>MLIGKASNTNITIPSSANENIHMSFRPPIHIKSEVNPLSAKKDRNCKASDAGLTKRDQISPGSIQLHHCEQGREGEE</sequence>
<feature type="compositionally biased region" description="Basic and acidic residues" evidence="1">
    <location>
        <begin position="67"/>
        <end position="77"/>
    </location>
</feature>
<keyword evidence="3" id="KW-1185">Reference proteome</keyword>
<protein>
    <submittedName>
        <fullName evidence="2">Uncharacterized protein</fullName>
    </submittedName>
</protein>
<dbReference type="AlphaFoldDB" id="A0A443S0N2"/>
<evidence type="ECO:0000256" key="1">
    <source>
        <dbReference type="SAM" id="MobiDB-lite"/>
    </source>
</evidence>
<accession>A0A443S0N2</accession>
<dbReference type="VEuPathDB" id="VectorBase:LDEU010998"/>
<dbReference type="Proteomes" id="UP000288716">
    <property type="component" value="Unassembled WGS sequence"/>
</dbReference>
<feature type="region of interest" description="Disordered" evidence="1">
    <location>
        <begin position="34"/>
        <end position="77"/>
    </location>
</feature>
<name>A0A443S0N2_9ACAR</name>
<proteinExistence type="predicted"/>
<dbReference type="EMBL" id="NCKV01013954">
    <property type="protein sequence ID" value="RWS21043.1"/>
    <property type="molecule type" value="Genomic_DNA"/>
</dbReference>
<feature type="compositionally biased region" description="Basic and acidic residues" evidence="1">
    <location>
        <begin position="40"/>
        <end position="58"/>
    </location>
</feature>
<comment type="caution">
    <text evidence="2">The sequence shown here is derived from an EMBL/GenBank/DDBJ whole genome shotgun (WGS) entry which is preliminary data.</text>
</comment>
<gene>
    <name evidence="2" type="ORF">B4U80_09407</name>
</gene>
<reference evidence="2 3" key="1">
    <citation type="journal article" date="2018" name="Gigascience">
        <title>Genomes of trombidid mites reveal novel predicted allergens and laterally-transferred genes associated with secondary metabolism.</title>
        <authorList>
            <person name="Dong X."/>
            <person name="Chaisiri K."/>
            <person name="Xia D."/>
            <person name="Armstrong S.D."/>
            <person name="Fang Y."/>
            <person name="Donnelly M.J."/>
            <person name="Kadowaki T."/>
            <person name="McGarry J.W."/>
            <person name="Darby A.C."/>
            <person name="Makepeace B.L."/>
        </authorList>
    </citation>
    <scope>NUCLEOTIDE SEQUENCE [LARGE SCALE GENOMIC DNA]</scope>
    <source>
        <strain evidence="2">UoL-UT</strain>
    </source>
</reference>
<evidence type="ECO:0000313" key="2">
    <source>
        <dbReference type="EMBL" id="RWS21043.1"/>
    </source>
</evidence>
<evidence type="ECO:0000313" key="3">
    <source>
        <dbReference type="Proteomes" id="UP000288716"/>
    </source>
</evidence>
<organism evidence="2 3">
    <name type="scientific">Leptotrombidium deliense</name>
    <dbReference type="NCBI Taxonomy" id="299467"/>
    <lineage>
        <taxon>Eukaryota</taxon>
        <taxon>Metazoa</taxon>
        <taxon>Ecdysozoa</taxon>
        <taxon>Arthropoda</taxon>
        <taxon>Chelicerata</taxon>
        <taxon>Arachnida</taxon>
        <taxon>Acari</taxon>
        <taxon>Acariformes</taxon>
        <taxon>Trombidiformes</taxon>
        <taxon>Prostigmata</taxon>
        <taxon>Anystina</taxon>
        <taxon>Parasitengona</taxon>
        <taxon>Trombiculoidea</taxon>
        <taxon>Trombiculidae</taxon>
        <taxon>Leptotrombidium</taxon>
    </lineage>
</organism>